<evidence type="ECO:0000313" key="3">
    <source>
        <dbReference type="Proteomes" id="UP000664702"/>
    </source>
</evidence>
<name>A0A939M2Q6_9BRAD</name>
<dbReference type="EMBL" id="JAGEMI010000001">
    <property type="protein sequence ID" value="MBO1861498.1"/>
    <property type="molecule type" value="Genomic_DNA"/>
</dbReference>
<evidence type="ECO:0000313" key="1">
    <source>
        <dbReference type="EMBL" id="MBO1861498.1"/>
    </source>
</evidence>
<sequence>MARLTLQNFEILQNCAIAKDKAEKIQSLYLNDLTPKLLRLSQIQEKLRAETEKLAASYKPPGRGAVSVTLPQVMQLEEECRNYLYEAKNFLRDLLQVFNLLFGTSFEEASEWTMPKKPRPSVIEYAEANFQAQPDHIRYLKQLPACIAPFVAMRNAVEHPGGHSGMLVIQNFHFERDGTLAAPDWRRDKNGQTEYGPVSIVEDMRVTLVPGRAADARREALSVVSAAGLRVLTAAAMRLGQLTEAEIVSAAVTRLQANSEPAVLIGALEGLKLCALDRDADTFKRIADKSGIAARFYFLIGIVMLIDDEKYQGSKLEVLAKVRDEFQANRGRDFRHDLLSAIDDVLFQNILAGIHSYDFAFALLRSLAGLSYLENSVGTRRTKCHVPSLRVRKSGMTYPRCWTVC</sequence>
<evidence type="ECO:0000313" key="2">
    <source>
        <dbReference type="EMBL" id="UEM14391.1"/>
    </source>
</evidence>
<dbReference type="AlphaFoldDB" id="A0A939M2Q6"/>
<dbReference type="RefSeq" id="WP_208084580.1">
    <property type="nucleotide sequence ID" value="NZ_CP086136.1"/>
</dbReference>
<organism evidence="1">
    <name type="scientific">Bradyrhizobium barranii subsp. barranii</name>
    <dbReference type="NCBI Taxonomy" id="2823807"/>
    <lineage>
        <taxon>Bacteria</taxon>
        <taxon>Pseudomonadati</taxon>
        <taxon>Pseudomonadota</taxon>
        <taxon>Alphaproteobacteria</taxon>
        <taxon>Hyphomicrobiales</taxon>
        <taxon>Nitrobacteraceae</taxon>
        <taxon>Bradyrhizobium</taxon>
        <taxon>Bradyrhizobium barranii</taxon>
    </lineage>
</organism>
<reference evidence="2 3" key="2">
    <citation type="journal article" date="2022" name="Int. J. Syst. Evol. Microbiol.">
        <title>Strains of Bradyrhizobium barranii sp. nov. associated with legumes native to Canada are symbionts of soybeans and belong to different subspecies (subsp. barranii subsp. nov. and subsp. apii subsp. nov.) and symbiovars (sv. glycinearum and sv. septentrionale).</title>
        <authorList>
            <person name="Bromfield E.S.P."/>
            <person name="Cloutier S."/>
            <person name="Wasai-Hara S."/>
            <person name="Minamisawa K."/>
        </authorList>
    </citation>
    <scope>NUCLEOTIDE SEQUENCE [LARGE SCALE GENOMIC DNA]</scope>
    <source>
        <strain evidence="2 3">144S4</strain>
    </source>
</reference>
<reference evidence="1" key="1">
    <citation type="submission" date="2021-03" db="EMBL/GenBank/DDBJ databases">
        <title>Whole Genome Sequence of Bradyrhizobium sp. Strain 144S4.</title>
        <authorList>
            <person name="Bromfield E.S.P."/>
            <person name="Cloutier S."/>
        </authorList>
    </citation>
    <scope>NUCLEOTIDE SEQUENCE [LARGE SCALE GENOMIC DNA]</scope>
    <source>
        <strain evidence="1">144S4</strain>
    </source>
</reference>
<dbReference type="EMBL" id="CP086136">
    <property type="protein sequence ID" value="UEM14391.1"/>
    <property type="molecule type" value="Genomic_DNA"/>
</dbReference>
<dbReference type="KEGG" id="bban:J4G43_009100"/>
<gene>
    <name evidence="2" type="ORF">J4G43_009100</name>
    <name evidence="1" type="ORF">J4G43_11265</name>
</gene>
<proteinExistence type="predicted"/>
<dbReference type="Proteomes" id="UP000664702">
    <property type="component" value="Chromosome"/>
</dbReference>
<protein>
    <submittedName>
        <fullName evidence="1">Uncharacterized protein</fullName>
    </submittedName>
</protein>
<accession>A0A939M2Q6</accession>